<dbReference type="InterPro" id="IPR001254">
    <property type="entry name" value="Trypsin_dom"/>
</dbReference>
<dbReference type="GO" id="GO:0008233">
    <property type="term" value="F:peptidase activity"/>
    <property type="evidence" value="ECO:0007669"/>
    <property type="project" value="UniProtKB-KW"/>
</dbReference>
<dbReference type="PROSITE" id="PS00134">
    <property type="entry name" value="TRYPSIN_HIS"/>
    <property type="match status" value="1"/>
</dbReference>
<dbReference type="InterPro" id="IPR001314">
    <property type="entry name" value="Peptidase_S1A"/>
</dbReference>
<organism evidence="4 5">
    <name type="scientific">Pendulispora rubella</name>
    <dbReference type="NCBI Taxonomy" id="2741070"/>
    <lineage>
        <taxon>Bacteria</taxon>
        <taxon>Pseudomonadati</taxon>
        <taxon>Myxococcota</taxon>
        <taxon>Myxococcia</taxon>
        <taxon>Myxococcales</taxon>
        <taxon>Sorangiineae</taxon>
        <taxon>Pendulisporaceae</taxon>
        <taxon>Pendulispora</taxon>
    </lineage>
</organism>
<name>A0ABZ2L311_9BACT</name>
<proteinExistence type="predicted"/>
<evidence type="ECO:0000259" key="3">
    <source>
        <dbReference type="PROSITE" id="PS50240"/>
    </source>
</evidence>
<accession>A0ABZ2L311</accession>
<dbReference type="InterPro" id="IPR043504">
    <property type="entry name" value="Peptidase_S1_PA_chymotrypsin"/>
</dbReference>
<feature type="domain" description="Peptidase S1" evidence="3">
    <location>
        <begin position="42"/>
        <end position="271"/>
    </location>
</feature>
<dbReference type="GO" id="GO:0006508">
    <property type="term" value="P:proteolysis"/>
    <property type="evidence" value="ECO:0007669"/>
    <property type="project" value="UniProtKB-KW"/>
</dbReference>
<dbReference type="SUPFAM" id="SSF50494">
    <property type="entry name" value="Trypsin-like serine proteases"/>
    <property type="match status" value="1"/>
</dbReference>
<keyword evidence="2" id="KW-0732">Signal</keyword>
<dbReference type="CDD" id="cd00190">
    <property type="entry name" value="Tryp_SPc"/>
    <property type="match status" value="1"/>
</dbReference>
<evidence type="ECO:0000313" key="5">
    <source>
        <dbReference type="Proteomes" id="UP001374803"/>
    </source>
</evidence>
<reference evidence="4" key="1">
    <citation type="submission" date="2021-12" db="EMBL/GenBank/DDBJ databases">
        <title>Discovery of the Pendulisporaceae a myxobacterial family with distinct sporulation behavior and unique specialized metabolism.</title>
        <authorList>
            <person name="Garcia R."/>
            <person name="Popoff A."/>
            <person name="Bader C.D."/>
            <person name="Loehr J."/>
            <person name="Walesch S."/>
            <person name="Walt C."/>
            <person name="Boldt J."/>
            <person name="Bunk B."/>
            <person name="Haeckl F.J.F.P.J."/>
            <person name="Gunesch A.P."/>
            <person name="Birkelbach J."/>
            <person name="Nuebel U."/>
            <person name="Pietschmann T."/>
            <person name="Bach T."/>
            <person name="Mueller R."/>
        </authorList>
    </citation>
    <scope>NUCLEOTIDE SEQUENCE</scope>
    <source>
        <strain evidence="4">MSr11367</strain>
    </source>
</reference>
<evidence type="ECO:0000256" key="2">
    <source>
        <dbReference type="SAM" id="SignalP"/>
    </source>
</evidence>
<dbReference type="PRINTS" id="PR00722">
    <property type="entry name" value="CHYMOTRYPSIN"/>
</dbReference>
<dbReference type="EMBL" id="CP089983">
    <property type="protein sequence ID" value="WXB05223.1"/>
    <property type="molecule type" value="Genomic_DNA"/>
</dbReference>
<protein>
    <submittedName>
        <fullName evidence="4">Serine protease</fullName>
    </submittedName>
</protein>
<dbReference type="PANTHER" id="PTHR24252">
    <property type="entry name" value="ACROSIN-RELATED"/>
    <property type="match status" value="1"/>
</dbReference>
<evidence type="ECO:0000313" key="4">
    <source>
        <dbReference type="EMBL" id="WXB05223.1"/>
    </source>
</evidence>
<dbReference type="InterPro" id="IPR018114">
    <property type="entry name" value="TRYPSIN_HIS"/>
</dbReference>
<sequence length="274" mass="28274">MNRASFVKVALALSCFGLANAACAMQSEETSSLETGTTQQPVVGGTRASKGEFPWMVRLGDTPDQTAPPACGGALYTSQIVLTAAHCVGDTGPDASITVLANAIDVRDRAAVKIKSTYVHTSPTYAAGKGGDWALVKLAKPVPNAVTLPIATSATYNQGTFGVAGWGNTTDGGNNSRYLLKAEVPFIDDAKCKTAYSNLKADAEICAGNWDQGGVDTCQNDSGGPMFRKDDAGAWIQVGIVSWGIGCALAKKPGVYTEVSAYASAIAEAARGLP</sequence>
<feature type="signal peptide" evidence="2">
    <location>
        <begin position="1"/>
        <end position="21"/>
    </location>
</feature>
<keyword evidence="1" id="KW-1015">Disulfide bond</keyword>
<feature type="chain" id="PRO_5046528210" evidence="2">
    <location>
        <begin position="22"/>
        <end position="274"/>
    </location>
</feature>
<dbReference type="SMART" id="SM00020">
    <property type="entry name" value="Tryp_SPc"/>
    <property type="match status" value="1"/>
</dbReference>
<dbReference type="Proteomes" id="UP001374803">
    <property type="component" value="Chromosome"/>
</dbReference>
<evidence type="ECO:0000256" key="1">
    <source>
        <dbReference type="ARBA" id="ARBA00023157"/>
    </source>
</evidence>
<dbReference type="PANTHER" id="PTHR24252:SF7">
    <property type="entry name" value="HYALIN"/>
    <property type="match status" value="1"/>
</dbReference>
<dbReference type="PROSITE" id="PS50240">
    <property type="entry name" value="TRYPSIN_DOM"/>
    <property type="match status" value="1"/>
</dbReference>
<keyword evidence="4" id="KW-0645">Protease</keyword>
<keyword evidence="5" id="KW-1185">Reference proteome</keyword>
<dbReference type="Gene3D" id="2.40.10.10">
    <property type="entry name" value="Trypsin-like serine proteases"/>
    <property type="match status" value="2"/>
</dbReference>
<keyword evidence="4" id="KW-0378">Hydrolase</keyword>
<dbReference type="Pfam" id="PF00089">
    <property type="entry name" value="Trypsin"/>
    <property type="match status" value="1"/>
</dbReference>
<dbReference type="InterPro" id="IPR009003">
    <property type="entry name" value="Peptidase_S1_PA"/>
</dbReference>
<gene>
    <name evidence="4" type="ORF">LVJ94_51045</name>
</gene>
<dbReference type="RefSeq" id="WP_394834865.1">
    <property type="nucleotide sequence ID" value="NZ_CP089929.1"/>
</dbReference>